<gene>
    <name evidence="2" type="primary">TRMT61A</name>
    <name evidence="2" type="ORF">F1559_002279</name>
</gene>
<name>A0A7J7ID21_9RHOD</name>
<dbReference type="PROSITE" id="PS51620">
    <property type="entry name" value="SAM_TRM61"/>
    <property type="match status" value="1"/>
</dbReference>
<dbReference type="Proteomes" id="UP000530660">
    <property type="component" value="Unassembled WGS sequence"/>
</dbReference>
<dbReference type="Gene3D" id="3.40.50.150">
    <property type="entry name" value="Vaccinia Virus protein VP39"/>
    <property type="match status" value="1"/>
</dbReference>
<dbReference type="InterPro" id="IPR014816">
    <property type="entry name" value="tRNA_MeTrfase_Gcd14"/>
</dbReference>
<dbReference type="GO" id="GO:0160107">
    <property type="term" value="F:tRNA (adenine(58)-N1)-methyltransferase activity"/>
    <property type="evidence" value="ECO:0007669"/>
    <property type="project" value="UniProtKB-EC"/>
</dbReference>
<evidence type="ECO:0000313" key="2">
    <source>
        <dbReference type="EMBL" id="KAF6000584.1"/>
    </source>
</evidence>
<comment type="caution">
    <text evidence="2">The sequence shown here is derived from an EMBL/GenBank/DDBJ whole genome shotgun (WGS) entry which is preliminary data.</text>
</comment>
<sequence>MPEPHLVVGPAATALRPGLGTLAIFLPSVEQVWRLQNALALSNAFYGIQVWSNISRTWLSEIPAAANGNSSTTLIVRSRVSSRCHPNGAHTGYIVVARRQASLEASETRLSVPIISWNKRIRQEARRR</sequence>
<protein>
    <recommendedName>
        <fullName evidence="1">tRNA (adenine(58)-N(1))-methyltransferase</fullName>
        <ecNumber evidence="1">2.1.1.220</ecNumber>
    </recommendedName>
</protein>
<dbReference type="SUPFAM" id="SSF53335">
    <property type="entry name" value="S-adenosyl-L-methionine-dependent methyltransferases"/>
    <property type="match status" value="1"/>
</dbReference>
<dbReference type="GO" id="GO:0031515">
    <property type="term" value="C:tRNA (m1A) methyltransferase complex"/>
    <property type="evidence" value="ECO:0007669"/>
    <property type="project" value="InterPro"/>
</dbReference>
<organism evidence="2 3">
    <name type="scientific">Cyanidiococcus yangmingshanensis</name>
    <dbReference type="NCBI Taxonomy" id="2690220"/>
    <lineage>
        <taxon>Eukaryota</taxon>
        <taxon>Rhodophyta</taxon>
        <taxon>Bangiophyceae</taxon>
        <taxon>Cyanidiales</taxon>
        <taxon>Cyanidiaceae</taxon>
        <taxon>Cyanidiococcus</taxon>
    </lineage>
</organism>
<dbReference type="EC" id="2.1.1.220" evidence="1"/>
<dbReference type="OrthoDB" id="1925287at2759"/>
<keyword evidence="2" id="KW-0808">Transferase</keyword>
<keyword evidence="3" id="KW-1185">Reference proteome</keyword>
<proteinExistence type="predicted"/>
<reference evidence="2 3" key="1">
    <citation type="journal article" date="2020" name="J. Phycol.">
        <title>Comparative genome analysis reveals Cyanidiococcus gen. nov., a new extremophilic red algal genus sister to Cyanidioschyzon (Cyanidioschyzonaceae, Rhodophyta).</title>
        <authorList>
            <person name="Liu S.-L."/>
            <person name="Chiang Y.-R."/>
            <person name="Yoon H.S."/>
            <person name="Fu H.-Y."/>
        </authorList>
    </citation>
    <scope>NUCLEOTIDE SEQUENCE [LARGE SCALE GENOMIC DNA]</scope>
    <source>
        <strain evidence="2 3">THAL066</strain>
    </source>
</reference>
<dbReference type="InterPro" id="IPR029063">
    <property type="entry name" value="SAM-dependent_MTases_sf"/>
</dbReference>
<evidence type="ECO:0000256" key="1">
    <source>
        <dbReference type="ARBA" id="ARBA00012796"/>
    </source>
</evidence>
<evidence type="ECO:0000313" key="3">
    <source>
        <dbReference type="Proteomes" id="UP000530660"/>
    </source>
</evidence>
<keyword evidence="2" id="KW-0489">Methyltransferase</keyword>
<dbReference type="GO" id="GO:0030488">
    <property type="term" value="P:tRNA methylation"/>
    <property type="evidence" value="ECO:0007669"/>
    <property type="project" value="InterPro"/>
</dbReference>
<accession>A0A7J7ID21</accession>
<dbReference type="AlphaFoldDB" id="A0A7J7ID21"/>
<dbReference type="EMBL" id="VWRR01000019">
    <property type="protein sequence ID" value="KAF6000584.1"/>
    <property type="molecule type" value="Genomic_DNA"/>
</dbReference>